<dbReference type="InterPro" id="IPR036028">
    <property type="entry name" value="SH3-like_dom_sf"/>
</dbReference>
<name>A0ABR3B365_PHYBL</name>
<dbReference type="InterPro" id="IPR011992">
    <property type="entry name" value="EF-hand-dom_pair"/>
</dbReference>
<reference evidence="5 6" key="1">
    <citation type="submission" date="2024-04" db="EMBL/GenBank/DDBJ databases">
        <title>Symmetric and asymmetric DNA N6-adenine methylation regulates different biological responses in Mucorales.</title>
        <authorList>
            <consortium name="Lawrence Berkeley National Laboratory"/>
            <person name="Lax C."/>
            <person name="Mondo S.J."/>
            <person name="Osorio-Concepcion M."/>
            <person name="Muszewska A."/>
            <person name="Corrochano-Luque M."/>
            <person name="Gutierrez G."/>
            <person name="Riley R."/>
            <person name="Lipzen A."/>
            <person name="Guo J."/>
            <person name="Hundley H."/>
            <person name="Amirebrahimi M."/>
            <person name="Ng V."/>
            <person name="Lorenzo-Gutierrez D."/>
            <person name="Binder U."/>
            <person name="Yang J."/>
            <person name="Song Y."/>
            <person name="Canovas D."/>
            <person name="Navarro E."/>
            <person name="Freitag M."/>
            <person name="Gabaldon T."/>
            <person name="Grigoriev I.V."/>
            <person name="Corrochano L.M."/>
            <person name="Nicolas F.E."/>
            <person name="Garre V."/>
        </authorList>
    </citation>
    <scope>NUCLEOTIDE SEQUENCE [LARGE SCALE GENOMIC DNA]</scope>
    <source>
        <strain evidence="5 6">L51</strain>
    </source>
</reference>
<evidence type="ECO:0000313" key="5">
    <source>
        <dbReference type="EMBL" id="KAL0088687.1"/>
    </source>
</evidence>
<dbReference type="PROSITE" id="PS50002">
    <property type="entry name" value="SH3"/>
    <property type="match status" value="1"/>
</dbReference>
<dbReference type="Gene3D" id="1.10.238.10">
    <property type="entry name" value="EF-hand"/>
    <property type="match status" value="1"/>
</dbReference>
<proteinExistence type="predicted"/>
<feature type="compositionally biased region" description="Low complexity" evidence="3">
    <location>
        <begin position="741"/>
        <end position="773"/>
    </location>
</feature>
<gene>
    <name evidence="5" type="ORF">J3Q64DRAFT_1832309</name>
</gene>
<feature type="region of interest" description="Disordered" evidence="3">
    <location>
        <begin position="619"/>
        <end position="800"/>
    </location>
</feature>
<sequence>MATMLKAKALFDCNAEDEGEISFKTGDILVDVKKSTEPDWYVGRLQGTSTRGLFPFNYVEFITENSATLPRLIPNQDSSESSKNAMTASVSPPNSIMSSTWSVISTNLVNPDENDNQKPPLSKPANKPNSSYDAFEFAMGPSSFKSSRPLVSPFNGNNTAHEQLSSALQSPGIKPKPAVGPKPAQADMPVIKKDRPFDTSFGSSSSSSSSSTATTTTPVAEKPNFKTPFMKNDISSRTRSLSTSVVTNREIPKAVKPSLLQKDQDTRRAFEGAVGKLGTMTPKSLPNTRSGSFSKPGVTNEIQPKLQLKPSEDHIEHDEDEEDGEYQLVRPSQLRHKQQQIPVLFGTKPPTSTLSTKKSLDSTINKKQSSLSSFPVLPVSNNPAPKLPSRPTSKANRRSKASHSTELKPKTNSSSAQSDSIMTIEEENNLPDNNNTPIVNNNNNIINNNNINNHNHSNNLSHSHIHNNNNNNNNNNISSNRAPPSLKPKPAQVSGIITQSPTLPNRPKARSTSNPPPILPKPSDTPGSSGLHTSNQTHRPPLPPIVNKPVIKPTARSGISKAFNPSPKTTDSGSSTNLPMLFQGSTIAPKPNLGPIPSLPARPAKELWQAVNAEDKNIKPSAILNNRSRSATNPSYNCDNSSTSNNNSGGNSADLKFPAPLSLKSTVDSVEKDSPIKTVDLEKKGAPPPPPSSSSSTTTQATATATNLNTNATTAATATTTINTGYRPQQPIPPPSKTGLSSSSNSSSSSSSSSSNSSNSNNNNNNNSNSNNNTEPEKKKVAPPPPPSRPARNTSLSSDTSVDAWRYQTLFDTIQDEGFVDGQTAKLLWQRSHLPSPKLAQIWRECDPYNNGLLDKQAFVLGMSKIDLMLKKYEETL</sequence>
<feature type="region of interest" description="Disordered" evidence="3">
    <location>
        <begin position="107"/>
        <end position="134"/>
    </location>
</feature>
<evidence type="ECO:0000259" key="4">
    <source>
        <dbReference type="PROSITE" id="PS50002"/>
    </source>
</evidence>
<feature type="compositionally biased region" description="Polar residues" evidence="3">
    <location>
        <begin position="566"/>
        <end position="579"/>
    </location>
</feature>
<dbReference type="SUPFAM" id="SSF47473">
    <property type="entry name" value="EF-hand"/>
    <property type="match status" value="1"/>
</dbReference>
<feature type="region of interest" description="Disordered" evidence="3">
    <location>
        <begin position="277"/>
        <end position="419"/>
    </location>
</feature>
<dbReference type="Pfam" id="PF00018">
    <property type="entry name" value="SH3_1"/>
    <property type="match status" value="1"/>
</dbReference>
<evidence type="ECO:0000256" key="2">
    <source>
        <dbReference type="PROSITE-ProRule" id="PRU00192"/>
    </source>
</evidence>
<dbReference type="Gene3D" id="2.30.30.40">
    <property type="entry name" value="SH3 Domains"/>
    <property type="match status" value="1"/>
</dbReference>
<dbReference type="SMART" id="SM00326">
    <property type="entry name" value="SH3"/>
    <property type="match status" value="1"/>
</dbReference>
<feature type="region of interest" description="Disordered" evidence="3">
    <location>
        <begin position="447"/>
        <end position="579"/>
    </location>
</feature>
<feature type="domain" description="SH3" evidence="4">
    <location>
        <begin position="2"/>
        <end position="64"/>
    </location>
</feature>
<dbReference type="SUPFAM" id="SSF50044">
    <property type="entry name" value="SH3-domain"/>
    <property type="match status" value="1"/>
</dbReference>
<feature type="compositionally biased region" description="Polar residues" evidence="3">
    <location>
        <begin position="75"/>
        <end position="94"/>
    </location>
</feature>
<dbReference type="EMBL" id="JBCLYO010000005">
    <property type="protein sequence ID" value="KAL0088687.1"/>
    <property type="molecule type" value="Genomic_DNA"/>
</dbReference>
<dbReference type="InterPro" id="IPR001452">
    <property type="entry name" value="SH3_domain"/>
</dbReference>
<dbReference type="InterPro" id="IPR000261">
    <property type="entry name" value="EH_dom"/>
</dbReference>
<feature type="compositionally biased region" description="Low complexity" evidence="3">
    <location>
        <begin position="347"/>
        <end position="380"/>
    </location>
</feature>
<comment type="caution">
    <text evidence="5">The sequence shown here is derived from an EMBL/GenBank/DDBJ whole genome shotgun (WGS) entry which is preliminary data.</text>
</comment>
<evidence type="ECO:0000313" key="6">
    <source>
        <dbReference type="Proteomes" id="UP001448207"/>
    </source>
</evidence>
<feature type="compositionally biased region" description="Low complexity" evidence="3">
    <location>
        <begin position="447"/>
        <end position="480"/>
    </location>
</feature>
<keyword evidence="1 2" id="KW-0728">SH3 domain</keyword>
<dbReference type="Proteomes" id="UP001448207">
    <property type="component" value="Unassembled WGS sequence"/>
</dbReference>
<dbReference type="Pfam" id="PF12763">
    <property type="entry name" value="EH"/>
    <property type="match status" value="1"/>
</dbReference>
<feature type="compositionally biased region" description="Polar residues" evidence="3">
    <location>
        <begin position="623"/>
        <end position="639"/>
    </location>
</feature>
<feature type="region of interest" description="Disordered" evidence="3">
    <location>
        <begin position="164"/>
        <end position="231"/>
    </location>
</feature>
<feature type="compositionally biased region" description="Polar residues" evidence="3">
    <location>
        <begin position="525"/>
        <end position="538"/>
    </location>
</feature>
<feature type="region of interest" description="Disordered" evidence="3">
    <location>
        <begin position="73"/>
        <end position="94"/>
    </location>
</feature>
<keyword evidence="6" id="KW-1185">Reference proteome</keyword>
<evidence type="ECO:0000256" key="3">
    <source>
        <dbReference type="SAM" id="MobiDB-lite"/>
    </source>
</evidence>
<dbReference type="CDD" id="cd00052">
    <property type="entry name" value="EH"/>
    <property type="match status" value="1"/>
</dbReference>
<feature type="compositionally biased region" description="Low complexity" evidence="3">
    <location>
        <begin position="640"/>
        <end position="652"/>
    </location>
</feature>
<feature type="compositionally biased region" description="Low complexity" evidence="3">
    <location>
        <begin position="199"/>
        <end position="217"/>
    </location>
</feature>
<protein>
    <recommendedName>
        <fullName evidence="4">SH3 domain-containing protein</fullName>
    </recommendedName>
</protein>
<feature type="compositionally biased region" description="Polar residues" evidence="3">
    <location>
        <begin position="281"/>
        <end position="293"/>
    </location>
</feature>
<feature type="compositionally biased region" description="Polar residues" evidence="3">
    <location>
        <begin position="410"/>
        <end position="419"/>
    </location>
</feature>
<organism evidence="5 6">
    <name type="scientific">Phycomyces blakesleeanus</name>
    <dbReference type="NCBI Taxonomy" id="4837"/>
    <lineage>
        <taxon>Eukaryota</taxon>
        <taxon>Fungi</taxon>
        <taxon>Fungi incertae sedis</taxon>
        <taxon>Mucoromycota</taxon>
        <taxon>Mucoromycotina</taxon>
        <taxon>Mucoromycetes</taxon>
        <taxon>Mucorales</taxon>
        <taxon>Phycomycetaceae</taxon>
        <taxon>Phycomyces</taxon>
    </lineage>
</organism>
<evidence type="ECO:0000256" key="1">
    <source>
        <dbReference type="ARBA" id="ARBA00022443"/>
    </source>
</evidence>
<feature type="compositionally biased region" description="Low complexity" evidence="3">
    <location>
        <begin position="693"/>
        <end position="724"/>
    </location>
</feature>
<dbReference type="SMART" id="SM00027">
    <property type="entry name" value="EH"/>
    <property type="match status" value="1"/>
</dbReference>
<accession>A0ABR3B365</accession>
<feature type="compositionally biased region" description="Basic and acidic residues" evidence="3">
    <location>
        <begin position="669"/>
        <end position="685"/>
    </location>
</feature>